<dbReference type="Proteomes" id="UP000231293">
    <property type="component" value="Unassembled WGS sequence"/>
</dbReference>
<evidence type="ECO:0000259" key="1">
    <source>
        <dbReference type="Pfam" id="PF10908"/>
    </source>
</evidence>
<accession>A0A2N9WSG7</accession>
<dbReference type="OrthoDB" id="3034895at2"/>
<name>A0A2N9WSG7_9NEIS</name>
<evidence type="ECO:0000313" key="3">
    <source>
        <dbReference type="Proteomes" id="UP000231293"/>
    </source>
</evidence>
<dbReference type="InterPro" id="IPR021225">
    <property type="entry name" value="Tlde1_dom"/>
</dbReference>
<feature type="domain" description="Tlde1" evidence="1">
    <location>
        <begin position="21"/>
        <end position="114"/>
    </location>
</feature>
<dbReference type="AlphaFoldDB" id="A0A2N9WSG7"/>
<organism evidence="2 3">
    <name type="scientific">Snodgrassella alvi</name>
    <dbReference type="NCBI Taxonomy" id="1196083"/>
    <lineage>
        <taxon>Bacteria</taxon>
        <taxon>Pseudomonadati</taxon>
        <taxon>Pseudomonadota</taxon>
        <taxon>Betaproteobacteria</taxon>
        <taxon>Neisseriales</taxon>
        <taxon>Neisseriaceae</taxon>
        <taxon>Snodgrassella</taxon>
    </lineage>
</organism>
<sequence length="122" mass="13603">MPWIYSQSTGILKHNGQFVAKGYAGKGIGKNVPKMENVPNIGPIPKGKYTMNELIQSHPTTGKYSIRLLPASNNKMYGRSGFLIHGDSRTNPGTASSGCIILEYVYRKKMWESNDRQIEVIE</sequence>
<protein>
    <submittedName>
        <fullName evidence="2">DUF2778 domain-containing protein</fullName>
    </submittedName>
</protein>
<reference evidence="2 3" key="1">
    <citation type="journal article" date="2017" name="MBio">
        <title>Type VI secretion-mediated competition in the bee gut microbiome.</title>
        <authorList>
            <person name="Steele M.I."/>
            <person name="Kwong W.K."/>
            <person name="Powell J.E."/>
            <person name="Whiteley M."/>
            <person name="Moran N.A."/>
        </authorList>
    </citation>
    <scope>NUCLEOTIDE SEQUENCE [LARGE SCALE GENOMIC DNA]</scope>
    <source>
        <strain evidence="2 3">App2-2</strain>
    </source>
</reference>
<dbReference type="EMBL" id="MDVB01000092">
    <property type="protein sequence ID" value="PIT13796.1"/>
    <property type="molecule type" value="Genomic_DNA"/>
</dbReference>
<proteinExistence type="predicted"/>
<dbReference type="Gene3D" id="2.40.440.10">
    <property type="entry name" value="L,D-transpeptidase catalytic domain-like"/>
    <property type="match status" value="1"/>
</dbReference>
<gene>
    <name evidence="2" type="ORF">BGI32_08645</name>
</gene>
<dbReference type="Pfam" id="PF10908">
    <property type="entry name" value="Tlde1_dom"/>
    <property type="match status" value="1"/>
</dbReference>
<dbReference type="InterPro" id="IPR038063">
    <property type="entry name" value="Transpep_catalytic_dom"/>
</dbReference>
<dbReference type="RefSeq" id="WP_100113935.1">
    <property type="nucleotide sequence ID" value="NZ_MDVB01000092.1"/>
</dbReference>
<evidence type="ECO:0000313" key="2">
    <source>
        <dbReference type="EMBL" id="PIT13796.1"/>
    </source>
</evidence>
<comment type="caution">
    <text evidence="2">The sequence shown here is derived from an EMBL/GenBank/DDBJ whole genome shotgun (WGS) entry which is preliminary data.</text>
</comment>